<evidence type="ECO:0000256" key="1">
    <source>
        <dbReference type="SAM" id="SignalP"/>
    </source>
</evidence>
<protein>
    <submittedName>
        <fullName evidence="2">Uncharacterized protein</fullName>
    </submittedName>
</protein>
<dbReference type="EMBL" id="CACVAQ010000438">
    <property type="protein sequence ID" value="CAA6828765.1"/>
    <property type="molecule type" value="Genomic_DNA"/>
</dbReference>
<feature type="signal peptide" evidence="1">
    <location>
        <begin position="1"/>
        <end position="28"/>
    </location>
</feature>
<gene>
    <name evidence="2" type="ORF">HELGO_WM22848</name>
</gene>
<evidence type="ECO:0000313" key="2">
    <source>
        <dbReference type="EMBL" id="CAA6828765.1"/>
    </source>
</evidence>
<keyword evidence="1" id="KW-0732">Signal</keyword>
<proteinExistence type="predicted"/>
<dbReference type="AlphaFoldDB" id="A0A6S6U2J7"/>
<feature type="chain" id="PRO_5028275400" evidence="1">
    <location>
        <begin position="29"/>
        <end position="179"/>
    </location>
</feature>
<organism evidence="2">
    <name type="scientific">uncultured Aureispira sp</name>
    <dbReference type="NCBI Taxonomy" id="1331704"/>
    <lineage>
        <taxon>Bacteria</taxon>
        <taxon>Pseudomonadati</taxon>
        <taxon>Bacteroidota</taxon>
        <taxon>Saprospiria</taxon>
        <taxon>Saprospirales</taxon>
        <taxon>Saprospiraceae</taxon>
        <taxon>Aureispira</taxon>
        <taxon>environmental samples</taxon>
    </lineage>
</organism>
<dbReference type="PROSITE" id="PS51257">
    <property type="entry name" value="PROKAR_LIPOPROTEIN"/>
    <property type="match status" value="1"/>
</dbReference>
<accession>A0A6S6U2J7</accession>
<sequence length="179" mass="19750">MNHLKRIFGNYHLLLLAFMVLSFSSCQEEEVPTNAVIEAFRADTGIDAVWVSDTALLHTVEGWQGSGDYPGVDEWATATIPAGLDLYGGLPEQSEYYSIDQTLIDADTMKVAYWESLQVKEHPTFGYRESVGIFDLNATITVAIARTLANPQFGTGGAWQIYVEDYASDLTALDTISLQ</sequence>
<name>A0A6S6U2J7_9BACT</name>
<reference evidence="2" key="1">
    <citation type="submission" date="2020-01" db="EMBL/GenBank/DDBJ databases">
        <authorList>
            <person name="Meier V. D."/>
            <person name="Meier V D."/>
        </authorList>
    </citation>
    <scope>NUCLEOTIDE SEQUENCE</scope>
    <source>
        <strain evidence="2">HLG_WM_MAG_10</strain>
    </source>
</reference>